<evidence type="ECO:0008006" key="7">
    <source>
        <dbReference type="Google" id="ProtNLM"/>
    </source>
</evidence>
<feature type="region of interest" description="Disordered" evidence="1">
    <location>
        <begin position="191"/>
        <end position="229"/>
    </location>
</feature>
<dbReference type="SUPFAM" id="SSF53955">
    <property type="entry name" value="Lysozyme-like"/>
    <property type="match status" value="1"/>
</dbReference>
<sequence length="501" mass="53337">MTQTRTWNASLPCLLVAIALSGFILQSANAAALPLATYTLYFGKNGATTSAPVPSQTAPAKTSPLNSSSSAASPPRSTTKPGKCTKKHTSARVSSSDIASTSIANSDSTSVSQQNTIFPTVAPASSTQTPSAQRIAVNGKVTLPREFGNKVDTFVETFDGLTGRKARQLAMILSNQTSVVANASKSETILSNPAEAYPSNNITSGQKSQQSTNAKQIAATPTQIPTNTTTAATPHKYIISSGCSNINLLSNTPDYGPSQVHRDLHLIRKWAYDLSQLSTPALLDETVAAIMSASARYFPELSTRDAARVIMADIKAESDFDHDAVSGGRLDSGSSWGLMQVSPFGSGELKLFQQHATVTKNTYSWSTEYNVTTAPTSFRAGPLLDWDTGKTLDLKNLTNEDLFRPWVYAKSIAARNTKTGWAAVEQALVGAKLPRTFQTGLGSWVVGPAVDGYGSYTQKGDDVSWPYLKNIAAGLSVLYETGIPPSWLNTLTLHGGLVDFH</sequence>
<dbReference type="Proteomes" id="UP000658997">
    <property type="component" value="Unassembled WGS sequence"/>
</dbReference>
<accession>A0A1K0G1N5</accession>
<evidence type="ECO:0000313" key="5">
    <source>
        <dbReference type="Proteomes" id="UP000179920"/>
    </source>
</evidence>
<organism evidence="3 5">
    <name type="scientific">Ustilago bromivora</name>
    <dbReference type="NCBI Taxonomy" id="307758"/>
    <lineage>
        <taxon>Eukaryota</taxon>
        <taxon>Fungi</taxon>
        <taxon>Dikarya</taxon>
        <taxon>Basidiomycota</taxon>
        <taxon>Ustilaginomycotina</taxon>
        <taxon>Ustilaginomycetes</taxon>
        <taxon>Ustilaginales</taxon>
        <taxon>Ustilaginaceae</taxon>
        <taxon>Ustilago</taxon>
    </lineage>
</organism>
<dbReference type="OrthoDB" id="3356264at2759"/>
<dbReference type="EMBL" id="LT558120">
    <property type="protein sequence ID" value="SAM81081.1"/>
    <property type="molecule type" value="Genomic_DNA"/>
</dbReference>
<evidence type="ECO:0000313" key="3">
    <source>
        <dbReference type="EMBL" id="SAM81081.1"/>
    </source>
</evidence>
<feature type="compositionally biased region" description="Polar residues" evidence="1">
    <location>
        <begin position="91"/>
        <end position="112"/>
    </location>
</feature>
<gene>
    <name evidence="4" type="ORF">UBRO2_02656</name>
    <name evidence="3" type="ORF">UBRO_02731</name>
</gene>
<keyword evidence="6" id="KW-1185">Reference proteome</keyword>
<evidence type="ECO:0000256" key="1">
    <source>
        <dbReference type="SAM" id="MobiDB-lite"/>
    </source>
</evidence>
<dbReference type="InterPro" id="IPR023346">
    <property type="entry name" value="Lysozyme-like_dom_sf"/>
</dbReference>
<keyword evidence="2" id="KW-0732">Signal</keyword>
<reference evidence="3" key="2">
    <citation type="submission" date="2016-04" db="EMBL/GenBank/DDBJ databases">
        <authorList>
            <person name="Evans L.H."/>
            <person name="Alamgir A."/>
            <person name="Owens N."/>
            <person name="Weber N.D."/>
            <person name="Virtaneva K."/>
            <person name="Barbian K."/>
            <person name="Babar A."/>
            <person name="Rosenke K."/>
        </authorList>
    </citation>
    <scope>NUCLEOTIDE SEQUENCE</scope>
    <source>
        <strain evidence="3">UB2112</strain>
    </source>
</reference>
<dbReference type="Gene3D" id="1.10.530.10">
    <property type="match status" value="1"/>
</dbReference>
<dbReference type="Proteomes" id="UP000179920">
    <property type="component" value="Chromosome IV"/>
</dbReference>
<feature type="compositionally biased region" description="Low complexity" evidence="1">
    <location>
        <begin position="59"/>
        <end position="81"/>
    </location>
</feature>
<reference evidence="5" key="1">
    <citation type="submission" date="2016-04" db="EMBL/GenBank/DDBJ databases">
        <authorList>
            <person name="Guldener U."/>
            <person name="Guldener U."/>
        </authorList>
    </citation>
    <scope>NUCLEOTIDE SEQUENCE [LARGE SCALE GENOMIC DNA]</scope>
    <source>
        <strain evidence="5">UB2112</strain>
    </source>
</reference>
<proteinExistence type="predicted"/>
<feature type="signal peptide" evidence="2">
    <location>
        <begin position="1"/>
        <end position="30"/>
    </location>
</feature>
<evidence type="ECO:0000256" key="2">
    <source>
        <dbReference type="SAM" id="SignalP"/>
    </source>
</evidence>
<feature type="chain" id="PRO_5038218752" description="Transglycosylase SLT domain-containing protein" evidence="2">
    <location>
        <begin position="31"/>
        <end position="501"/>
    </location>
</feature>
<protein>
    <recommendedName>
        <fullName evidence="7">Transglycosylase SLT domain-containing protein</fullName>
    </recommendedName>
</protein>
<dbReference type="EMBL" id="ULHB01000043">
    <property type="protein sequence ID" value="SYW78618.1"/>
    <property type="molecule type" value="Genomic_DNA"/>
</dbReference>
<evidence type="ECO:0000313" key="4">
    <source>
        <dbReference type="EMBL" id="SYW78618.1"/>
    </source>
</evidence>
<name>A0A1K0G1N5_9BASI</name>
<dbReference type="AlphaFoldDB" id="A0A1K0G1N5"/>
<feature type="compositionally biased region" description="Low complexity" evidence="1">
    <location>
        <begin position="218"/>
        <end position="229"/>
    </location>
</feature>
<feature type="region of interest" description="Disordered" evidence="1">
    <location>
        <begin position="50"/>
        <end position="112"/>
    </location>
</feature>
<evidence type="ECO:0000313" key="6">
    <source>
        <dbReference type="Proteomes" id="UP000658997"/>
    </source>
</evidence>
<reference evidence="4" key="3">
    <citation type="submission" date="2018-08" db="EMBL/GenBank/DDBJ databases">
        <authorList>
            <person name="Guldener U."/>
        </authorList>
    </citation>
    <scope>NUCLEOTIDE SEQUENCE</scope>
    <source>
        <strain evidence="4">UB2</strain>
    </source>
</reference>
<feature type="compositionally biased region" description="Polar residues" evidence="1">
    <location>
        <begin position="198"/>
        <end position="215"/>
    </location>
</feature>